<organism evidence="1 2">
    <name type="scientific">Aliivibrio fischeri SR5</name>
    <dbReference type="NCBI Taxonomy" id="1088719"/>
    <lineage>
        <taxon>Bacteria</taxon>
        <taxon>Pseudomonadati</taxon>
        <taxon>Pseudomonadota</taxon>
        <taxon>Gammaproteobacteria</taxon>
        <taxon>Vibrionales</taxon>
        <taxon>Vibrionaceae</taxon>
        <taxon>Aliivibrio</taxon>
    </lineage>
</organism>
<proteinExistence type="predicted"/>
<protein>
    <submittedName>
        <fullName evidence="1">Uncharacterized protein</fullName>
    </submittedName>
</protein>
<name>A0AAV3ENQ6_ALIFS</name>
<gene>
    <name evidence="1" type="ORF">VFSR5_A0899</name>
</gene>
<evidence type="ECO:0000313" key="2">
    <source>
        <dbReference type="Proteomes" id="UP000004521"/>
    </source>
</evidence>
<sequence>MKMYCSNNKQSMLSPCLDIGMYTMKPKINQYGERERHIWPHKKQKGYLKK</sequence>
<accession>A0AAV3ENQ6</accession>
<reference evidence="1 2" key="1">
    <citation type="journal article" date="2012" name="J. Bacteriol.">
        <title>Draft Genome Sequence of Vibrio fischeri SR5, a Strain Isolated from the Light Organ of the Mediterranean Squid Sepiola robusta.</title>
        <authorList>
            <person name="Gyllborg M.C."/>
            <person name="Sahl J.W."/>
            <person name="Cronin D.C.III."/>
            <person name="Rasko D.A."/>
            <person name="Mandel M.J."/>
        </authorList>
    </citation>
    <scope>NUCLEOTIDE SEQUENCE [LARGE SCALE GENOMIC DNA]</scope>
    <source>
        <strain evidence="1 2">SR5</strain>
    </source>
</reference>
<dbReference type="Proteomes" id="UP000004521">
    <property type="component" value="Chromosome II"/>
</dbReference>
<dbReference type="AlphaFoldDB" id="A0AAV3ENQ6"/>
<comment type="caution">
    <text evidence="1">The sequence shown here is derived from an EMBL/GenBank/DDBJ whole genome shotgun (WGS) entry which is preliminary data.</text>
</comment>
<evidence type="ECO:0000313" key="1">
    <source>
        <dbReference type="EMBL" id="EHN68317.1"/>
    </source>
</evidence>
<dbReference type="EMBL" id="AHIH01000013">
    <property type="protein sequence ID" value="EHN68317.1"/>
    <property type="molecule type" value="Genomic_DNA"/>
</dbReference>